<name>A0A2U3B8X5_9VIBR</name>
<sequence length="76" mass="8763">MTLTELRTLYRNHQLVEAVVEPSIQEGGWVVEFRHVRGGFVILTDSDGEECQYYDIDLASESAMEVGFRQVRIEDK</sequence>
<keyword evidence="2" id="KW-1185">Reference proteome</keyword>
<evidence type="ECO:0000313" key="2">
    <source>
        <dbReference type="Proteomes" id="UP000245362"/>
    </source>
</evidence>
<comment type="caution">
    <text evidence="1">The sequence shown here is derived from an EMBL/GenBank/DDBJ whole genome shotgun (WGS) entry which is preliminary data.</text>
</comment>
<gene>
    <name evidence="1" type="ORF">DI392_12805</name>
</gene>
<proteinExistence type="predicted"/>
<accession>A0A2U3B8X5</accession>
<evidence type="ECO:0000313" key="1">
    <source>
        <dbReference type="EMBL" id="PWI33164.1"/>
    </source>
</evidence>
<dbReference type="OrthoDB" id="5917471at2"/>
<dbReference type="EMBL" id="QFWT01000006">
    <property type="protein sequence ID" value="PWI33164.1"/>
    <property type="molecule type" value="Genomic_DNA"/>
</dbReference>
<reference evidence="1 2" key="1">
    <citation type="submission" date="2018-05" db="EMBL/GenBank/DDBJ databases">
        <title>Vibrio limimaris sp. nov., isolated from marine sediment.</title>
        <authorList>
            <person name="Li C.-M."/>
        </authorList>
    </citation>
    <scope>NUCLEOTIDE SEQUENCE [LARGE SCALE GENOMIC DNA]</scope>
    <source>
        <strain evidence="1 2">E4404</strain>
    </source>
</reference>
<dbReference type="RefSeq" id="WP_109320279.1">
    <property type="nucleotide sequence ID" value="NZ_QFWT01000006.1"/>
</dbReference>
<organism evidence="1 2">
    <name type="scientific">Vibrio albus</name>
    <dbReference type="NCBI Taxonomy" id="2200953"/>
    <lineage>
        <taxon>Bacteria</taxon>
        <taxon>Pseudomonadati</taxon>
        <taxon>Pseudomonadota</taxon>
        <taxon>Gammaproteobacteria</taxon>
        <taxon>Vibrionales</taxon>
        <taxon>Vibrionaceae</taxon>
        <taxon>Vibrio</taxon>
    </lineage>
</organism>
<protein>
    <recommendedName>
        <fullName evidence="3">Thymidylate kinase</fullName>
    </recommendedName>
</protein>
<dbReference type="Proteomes" id="UP000245362">
    <property type="component" value="Unassembled WGS sequence"/>
</dbReference>
<dbReference type="AlphaFoldDB" id="A0A2U3B8X5"/>
<evidence type="ECO:0008006" key="3">
    <source>
        <dbReference type="Google" id="ProtNLM"/>
    </source>
</evidence>